<evidence type="ECO:0000256" key="1">
    <source>
        <dbReference type="ARBA" id="ARBA00004123"/>
    </source>
</evidence>
<evidence type="ECO:0000313" key="12">
    <source>
        <dbReference type="Proteomes" id="UP001302367"/>
    </source>
</evidence>
<dbReference type="EMBL" id="CP134187">
    <property type="protein sequence ID" value="WPB01865.1"/>
    <property type="molecule type" value="Genomic_DNA"/>
</dbReference>
<name>A0A2G5HJR3_CERBT</name>
<dbReference type="Proteomes" id="UP000230605">
    <property type="component" value="Chromosome 4"/>
</dbReference>
<dbReference type="GO" id="GO:0008270">
    <property type="term" value="F:zinc ion binding"/>
    <property type="evidence" value="ECO:0007669"/>
    <property type="project" value="UniProtKB-KW"/>
</dbReference>
<evidence type="ECO:0000313" key="11">
    <source>
        <dbReference type="Proteomes" id="UP000230605"/>
    </source>
</evidence>
<evidence type="ECO:0000256" key="4">
    <source>
        <dbReference type="ARBA" id="ARBA00022771"/>
    </source>
</evidence>
<keyword evidence="3" id="KW-0677">Repeat</keyword>
<evidence type="ECO:0000256" key="2">
    <source>
        <dbReference type="ARBA" id="ARBA00022723"/>
    </source>
</evidence>
<dbReference type="PANTHER" id="PTHR40626">
    <property type="entry name" value="MIP31509P"/>
    <property type="match status" value="1"/>
</dbReference>
<keyword evidence="5" id="KW-0862">Zinc</keyword>
<dbReference type="GO" id="GO:0006351">
    <property type="term" value="P:DNA-templated transcription"/>
    <property type="evidence" value="ECO:0007669"/>
    <property type="project" value="InterPro"/>
</dbReference>
<dbReference type="EMBL" id="LKMD01000105">
    <property type="protein sequence ID" value="PIA92778.1"/>
    <property type="molecule type" value="Genomic_DNA"/>
</dbReference>
<dbReference type="Pfam" id="PF04082">
    <property type="entry name" value="Fungal_trans"/>
    <property type="match status" value="1"/>
</dbReference>
<feature type="region of interest" description="Disordered" evidence="7">
    <location>
        <begin position="1"/>
        <end position="47"/>
    </location>
</feature>
<accession>A0A2G5HJR3</accession>
<evidence type="ECO:0000313" key="10">
    <source>
        <dbReference type="EMBL" id="WPB01865.1"/>
    </source>
</evidence>
<feature type="domain" description="Xylanolytic transcriptional activator regulatory" evidence="8">
    <location>
        <begin position="152"/>
        <end position="440"/>
    </location>
</feature>
<dbReference type="GO" id="GO:0005634">
    <property type="term" value="C:nucleus"/>
    <property type="evidence" value="ECO:0007669"/>
    <property type="project" value="UniProtKB-SubCell"/>
</dbReference>
<protein>
    <recommendedName>
        <fullName evidence="8">Xylanolytic transcriptional activator regulatory domain-containing protein</fullName>
    </recommendedName>
</protein>
<dbReference type="AlphaFoldDB" id="A0A2G5HJR3"/>
<evidence type="ECO:0000256" key="5">
    <source>
        <dbReference type="ARBA" id="ARBA00022833"/>
    </source>
</evidence>
<keyword evidence="4" id="KW-0863">Zinc-finger</keyword>
<gene>
    <name evidence="9" type="ORF">CB0940_04610</name>
    <name evidence="10" type="ORF">RHO25_006497</name>
</gene>
<dbReference type="GO" id="GO:0000978">
    <property type="term" value="F:RNA polymerase II cis-regulatory region sequence-specific DNA binding"/>
    <property type="evidence" value="ECO:0007669"/>
    <property type="project" value="InterPro"/>
</dbReference>
<proteinExistence type="predicted"/>
<evidence type="ECO:0000256" key="6">
    <source>
        <dbReference type="ARBA" id="ARBA00023242"/>
    </source>
</evidence>
<evidence type="ECO:0000259" key="8">
    <source>
        <dbReference type="Pfam" id="PF04082"/>
    </source>
</evidence>
<evidence type="ECO:0000256" key="7">
    <source>
        <dbReference type="SAM" id="MobiDB-lite"/>
    </source>
</evidence>
<evidence type="ECO:0000313" key="9">
    <source>
        <dbReference type="EMBL" id="PIA92778.1"/>
    </source>
</evidence>
<keyword evidence="2" id="KW-0479">Metal-binding</keyword>
<dbReference type="InterPro" id="IPR051059">
    <property type="entry name" value="VerF-like"/>
</dbReference>
<keyword evidence="12" id="KW-1185">Reference proteome</keyword>
<comment type="subcellular location">
    <subcellularLocation>
        <location evidence="1">Nucleus</location>
    </subcellularLocation>
</comment>
<keyword evidence="6" id="KW-0539">Nucleus</keyword>
<organism evidence="9 11">
    <name type="scientific">Cercospora beticola</name>
    <name type="common">Sugarbeet leaf spot fungus</name>
    <dbReference type="NCBI Taxonomy" id="122368"/>
    <lineage>
        <taxon>Eukaryota</taxon>
        <taxon>Fungi</taxon>
        <taxon>Dikarya</taxon>
        <taxon>Ascomycota</taxon>
        <taxon>Pezizomycotina</taxon>
        <taxon>Dothideomycetes</taxon>
        <taxon>Dothideomycetidae</taxon>
        <taxon>Mycosphaerellales</taxon>
        <taxon>Mycosphaerellaceae</taxon>
        <taxon>Cercospora</taxon>
    </lineage>
</organism>
<evidence type="ECO:0000256" key="3">
    <source>
        <dbReference type="ARBA" id="ARBA00022737"/>
    </source>
</evidence>
<dbReference type="GO" id="GO:0000785">
    <property type="term" value="C:chromatin"/>
    <property type="evidence" value="ECO:0007669"/>
    <property type="project" value="TreeGrafter"/>
</dbReference>
<dbReference type="PANTHER" id="PTHR40626:SF3">
    <property type="entry name" value="TRANSCRIPTION FACTOR WITH C2H2 AND ZN(2)-CYS(6) DNA BINDING DOMAIN (EUROFUNG)-RELATED"/>
    <property type="match status" value="1"/>
</dbReference>
<dbReference type="OrthoDB" id="654211at2759"/>
<dbReference type="Proteomes" id="UP001302367">
    <property type="component" value="Chromosome 4"/>
</dbReference>
<reference evidence="10 12" key="2">
    <citation type="submission" date="2023-09" db="EMBL/GenBank/DDBJ databases">
        <title>Complete-Gapless Cercospora beticola genome.</title>
        <authorList>
            <person name="Wyatt N.A."/>
            <person name="Spanner R.E."/>
            <person name="Bolton M.D."/>
        </authorList>
    </citation>
    <scope>NUCLEOTIDE SEQUENCE [LARGE SCALE GENOMIC DNA]</scope>
    <source>
        <strain evidence="10">Cb09-40</strain>
    </source>
</reference>
<dbReference type="InterPro" id="IPR007219">
    <property type="entry name" value="XnlR_reg_dom"/>
</dbReference>
<sequence>MPNDNTTPNPHDWPPIEPFSDPSPESQTYTYDATDDLPLPNGTTNRGDWTLEPNVRRLEFLSNFTDTKGLASSFDCGSLEQRAMFIDCLGYQYVDSQLDATVAEKSHHIVAAIERSSELLARRTGSDLGWPESLKTACYDFFTPSQLQFHLAAYWALWHPNCPIIHKPTFAIAESPSTLLAVMALLGACLSPVTGHRESALLWLDAVEEWVFSAPELTDDPLQTDSSAHNFAKLQERLDALRAAYCVILLQTWEGAEAAKRRARRSRYTDIIGIFRSVCNEDISHGDLSRYIQGPSRVQAWKEFALREELIRTLTYVVLLDTAYVIFNNTPPRMAPGEARFSLSCPELCFQADNVSAWSDAIQSYALSELGQRQPLVHQVLSMLWADSLSDADEVLLRSMSSLNLFILVHPLHVQLFHARCHPLPTSQTALVRRALDAWRRIWLERSDPPGLEERTPTRAADCWKRLGFARHAPEFWCLADLILNSSESMHAQSYDQTNGFAGKSLISQLLSRYDESDMSQVHKLVDLFGSMQLAT</sequence>
<dbReference type="GO" id="GO:0000981">
    <property type="term" value="F:DNA-binding transcription factor activity, RNA polymerase II-specific"/>
    <property type="evidence" value="ECO:0007669"/>
    <property type="project" value="InterPro"/>
</dbReference>
<reference evidence="9 11" key="1">
    <citation type="submission" date="2015-10" db="EMBL/GenBank/DDBJ databases">
        <title>The cercosporin biosynthetic gene cluster was horizontally transferred to several fungal lineages and shown to be expanded in Cercospora beticola based on microsynteny with recipient genomes.</title>
        <authorList>
            <person name="De Jonge R."/>
            <person name="Ebert M.K."/>
            <person name="Suttle J.C."/>
            <person name="Jurick Ii W.M."/>
            <person name="Secor G.A."/>
            <person name="Thomma B.P."/>
            <person name="Van De Peer Y."/>
            <person name="Bolton M.D."/>
        </authorList>
    </citation>
    <scope>NUCLEOTIDE SEQUENCE [LARGE SCALE GENOMIC DNA]</scope>
    <source>
        <strain evidence="9 11">09-40</strain>
    </source>
</reference>